<evidence type="ECO:0000256" key="7">
    <source>
        <dbReference type="RuleBase" id="RU000682"/>
    </source>
</evidence>
<evidence type="ECO:0000259" key="8">
    <source>
        <dbReference type="PROSITE" id="PS50071"/>
    </source>
</evidence>
<evidence type="ECO:0000256" key="2">
    <source>
        <dbReference type="ARBA" id="ARBA00022473"/>
    </source>
</evidence>
<dbReference type="SMART" id="SM00389">
    <property type="entry name" value="HOX"/>
    <property type="match status" value="1"/>
</dbReference>
<evidence type="ECO:0000313" key="11">
    <source>
        <dbReference type="Proteomes" id="UP000014760"/>
    </source>
</evidence>
<reference evidence="11" key="1">
    <citation type="submission" date="2012-12" db="EMBL/GenBank/DDBJ databases">
        <authorList>
            <person name="Hellsten U."/>
            <person name="Grimwood J."/>
            <person name="Chapman J.A."/>
            <person name="Shapiro H."/>
            <person name="Aerts A."/>
            <person name="Otillar R.P."/>
            <person name="Terry A.Y."/>
            <person name="Boore J.L."/>
            <person name="Simakov O."/>
            <person name="Marletaz F."/>
            <person name="Cho S.-J."/>
            <person name="Edsinger-Gonzales E."/>
            <person name="Havlak P."/>
            <person name="Kuo D.-H."/>
            <person name="Larsson T."/>
            <person name="Lv J."/>
            <person name="Arendt D."/>
            <person name="Savage R."/>
            <person name="Osoegawa K."/>
            <person name="de Jong P."/>
            <person name="Lindberg D.R."/>
            <person name="Seaver E.C."/>
            <person name="Weisblat D.A."/>
            <person name="Putnam N.H."/>
            <person name="Grigoriev I.V."/>
            <person name="Rokhsar D.S."/>
        </authorList>
    </citation>
    <scope>NUCLEOTIDE SEQUENCE</scope>
    <source>
        <strain evidence="11">I ESC-2004</strain>
    </source>
</reference>
<gene>
    <name evidence="9" type="ORF">CAPTEDRAFT_99354</name>
</gene>
<protein>
    <recommendedName>
        <fullName evidence="8">Homeobox domain-containing protein</fullName>
    </recommendedName>
</protein>
<dbReference type="GO" id="GO:0000981">
    <property type="term" value="F:DNA-binding transcription factor activity, RNA polymerase II-specific"/>
    <property type="evidence" value="ECO:0007669"/>
    <property type="project" value="InterPro"/>
</dbReference>
<keyword evidence="11" id="KW-1185">Reference proteome</keyword>
<accession>R7U4H6</accession>
<evidence type="ECO:0000256" key="5">
    <source>
        <dbReference type="ARBA" id="ARBA00023242"/>
    </source>
</evidence>
<organism evidence="9">
    <name type="scientific">Capitella teleta</name>
    <name type="common">Polychaete worm</name>
    <dbReference type="NCBI Taxonomy" id="283909"/>
    <lineage>
        <taxon>Eukaryota</taxon>
        <taxon>Metazoa</taxon>
        <taxon>Spiralia</taxon>
        <taxon>Lophotrochozoa</taxon>
        <taxon>Annelida</taxon>
        <taxon>Polychaeta</taxon>
        <taxon>Sedentaria</taxon>
        <taxon>Scolecida</taxon>
        <taxon>Capitellidae</taxon>
        <taxon>Capitella</taxon>
    </lineage>
</organism>
<proteinExistence type="predicted"/>
<keyword evidence="3 6" id="KW-0238">DNA-binding</keyword>
<dbReference type="STRING" id="283909.R7U4H6"/>
<name>R7U4H6_CAPTE</name>
<dbReference type="CDD" id="cd00086">
    <property type="entry name" value="homeodomain"/>
    <property type="match status" value="1"/>
</dbReference>
<keyword evidence="5 6" id="KW-0539">Nucleus</keyword>
<reference evidence="10" key="3">
    <citation type="submission" date="2015-06" db="UniProtKB">
        <authorList>
            <consortium name="EnsemblMetazoa"/>
        </authorList>
    </citation>
    <scope>IDENTIFICATION</scope>
</reference>
<evidence type="ECO:0000256" key="4">
    <source>
        <dbReference type="ARBA" id="ARBA00023155"/>
    </source>
</evidence>
<dbReference type="Pfam" id="PF00046">
    <property type="entry name" value="Homeodomain"/>
    <property type="match status" value="1"/>
</dbReference>
<dbReference type="GO" id="GO:0000978">
    <property type="term" value="F:RNA polymerase II cis-regulatory region sequence-specific DNA binding"/>
    <property type="evidence" value="ECO:0007669"/>
    <property type="project" value="TreeGrafter"/>
</dbReference>
<feature type="non-terminal residue" evidence="9">
    <location>
        <position position="79"/>
    </location>
</feature>
<dbReference type="EMBL" id="KB305462">
    <property type="protein sequence ID" value="ELU00996.1"/>
    <property type="molecule type" value="Genomic_DNA"/>
</dbReference>
<keyword evidence="4 6" id="KW-0371">Homeobox</keyword>
<evidence type="ECO:0000256" key="6">
    <source>
        <dbReference type="PROSITE-ProRule" id="PRU00108"/>
    </source>
</evidence>
<evidence type="ECO:0000256" key="3">
    <source>
        <dbReference type="ARBA" id="ARBA00023125"/>
    </source>
</evidence>
<dbReference type="InterPro" id="IPR009057">
    <property type="entry name" value="Homeodomain-like_sf"/>
</dbReference>
<dbReference type="PROSITE" id="PS00027">
    <property type="entry name" value="HOMEOBOX_1"/>
    <property type="match status" value="1"/>
</dbReference>
<evidence type="ECO:0000313" key="9">
    <source>
        <dbReference type="EMBL" id="ELU00996.1"/>
    </source>
</evidence>
<dbReference type="Gene3D" id="1.10.10.60">
    <property type="entry name" value="Homeodomain-like"/>
    <property type="match status" value="1"/>
</dbReference>
<dbReference type="InterPro" id="IPR001356">
    <property type="entry name" value="HD"/>
</dbReference>
<comment type="subcellular location">
    <subcellularLocation>
        <location evidence="1 6 7">Nucleus</location>
    </subcellularLocation>
</comment>
<dbReference type="OrthoDB" id="6159439at2759"/>
<dbReference type="Proteomes" id="UP000014760">
    <property type="component" value="Unassembled WGS sequence"/>
</dbReference>
<dbReference type="InterPro" id="IPR017970">
    <property type="entry name" value="Homeobox_CS"/>
</dbReference>
<reference evidence="9 11" key="2">
    <citation type="journal article" date="2013" name="Nature">
        <title>Insights into bilaterian evolution from three spiralian genomes.</title>
        <authorList>
            <person name="Simakov O."/>
            <person name="Marletaz F."/>
            <person name="Cho S.J."/>
            <person name="Edsinger-Gonzales E."/>
            <person name="Havlak P."/>
            <person name="Hellsten U."/>
            <person name="Kuo D.H."/>
            <person name="Larsson T."/>
            <person name="Lv J."/>
            <person name="Arendt D."/>
            <person name="Savage R."/>
            <person name="Osoegawa K."/>
            <person name="de Jong P."/>
            <person name="Grimwood J."/>
            <person name="Chapman J.A."/>
            <person name="Shapiro H."/>
            <person name="Aerts A."/>
            <person name="Otillar R.P."/>
            <person name="Terry A.Y."/>
            <person name="Boore J.L."/>
            <person name="Grigoriev I.V."/>
            <person name="Lindberg D.R."/>
            <person name="Seaver E.C."/>
            <person name="Weisblat D.A."/>
            <person name="Putnam N.H."/>
            <person name="Rokhsar D.S."/>
        </authorList>
    </citation>
    <scope>NUCLEOTIDE SEQUENCE</scope>
    <source>
        <strain evidence="9 11">I ESC-2004</strain>
    </source>
</reference>
<dbReference type="AlphaFoldDB" id="R7U4H6"/>
<dbReference type="EnsemblMetazoa" id="CapteT99354">
    <property type="protein sequence ID" value="CapteP99354"/>
    <property type="gene ID" value="CapteG99354"/>
</dbReference>
<dbReference type="HOGENOM" id="CLU_049543_12_4_1"/>
<dbReference type="PANTHER" id="PTHR45793">
    <property type="entry name" value="HOMEOBOX PROTEIN"/>
    <property type="match status" value="1"/>
</dbReference>
<evidence type="ECO:0000256" key="1">
    <source>
        <dbReference type="ARBA" id="ARBA00004123"/>
    </source>
</evidence>
<feature type="domain" description="Homeobox" evidence="8">
    <location>
        <begin position="20"/>
        <end position="79"/>
    </location>
</feature>
<dbReference type="PANTHER" id="PTHR45793:SF5">
    <property type="entry name" value="HOMEOTIC PROTEIN OCELLILESS"/>
    <property type="match status" value="1"/>
</dbReference>
<sequence>MGYGESQYNTANYRAASIAAKEEHQRKNFTQEQVVALEIVYENSRYPDRSDKEKLSMDLNLSDSQVQTWFSNRRAKSRR</sequence>
<dbReference type="GO" id="GO:0005634">
    <property type="term" value="C:nucleus"/>
    <property type="evidence" value="ECO:0007669"/>
    <property type="project" value="UniProtKB-SubCell"/>
</dbReference>
<dbReference type="PROSITE" id="PS50071">
    <property type="entry name" value="HOMEOBOX_2"/>
    <property type="match status" value="1"/>
</dbReference>
<keyword evidence="2" id="KW-0217">Developmental protein</keyword>
<dbReference type="EMBL" id="AMQN01047150">
    <property type="status" value="NOT_ANNOTATED_CDS"/>
    <property type="molecule type" value="Genomic_DNA"/>
</dbReference>
<evidence type="ECO:0000313" key="10">
    <source>
        <dbReference type="EnsemblMetazoa" id="CapteP99354"/>
    </source>
</evidence>
<dbReference type="SUPFAM" id="SSF46689">
    <property type="entry name" value="Homeodomain-like"/>
    <property type="match status" value="1"/>
</dbReference>